<feature type="transmembrane region" description="Helical" evidence="2">
    <location>
        <begin position="272"/>
        <end position="300"/>
    </location>
</feature>
<dbReference type="AlphaFoldDB" id="A0AAD1UQA0"/>
<protein>
    <submittedName>
        <fullName evidence="3">Uncharacterized protein</fullName>
    </submittedName>
</protein>
<evidence type="ECO:0000256" key="1">
    <source>
        <dbReference type="SAM" id="Coils"/>
    </source>
</evidence>
<feature type="transmembrane region" description="Helical" evidence="2">
    <location>
        <begin position="243"/>
        <end position="260"/>
    </location>
</feature>
<keyword evidence="4" id="KW-1185">Reference proteome</keyword>
<keyword evidence="1" id="KW-0175">Coiled coil</keyword>
<dbReference type="EMBL" id="CAMPGE010012286">
    <property type="protein sequence ID" value="CAI2371062.1"/>
    <property type="molecule type" value="Genomic_DNA"/>
</dbReference>
<organism evidence="3 4">
    <name type="scientific">Euplotes crassus</name>
    <dbReference type="NCBI Taxonomy" id="5936"/>
    <lineage>
        <taxon>Eukaryota</taxon>
        <taxon>Sar</taxon>
        <taxon>Alveolata</taxon>
        <taxon>Ciliophora</taxon>
        <taxon>Intramacronucleata</taxon>
        <taxon>Spirotrichea</taxon>
        <taxon>Hypotrichia</taxon>
        <taxon>Euplotida</taxon>
        <taxon>Euplotidae</taxon>
        <taxon>Moneuplotes</taxon>
    </lineage>
</organism>
<keyword evidence="2" id="KW-0812">Transmembrane</keyword>
<feature type="transmembrane region" description="Helical" evidence="2">
    <location>
        <begin position="48"/>
        <end position="68"/>
    </location>
</feature>
<accession>A0AAD1UQA0</accession>
<feature type="transmembrane region" description="Helical" evidence="2">
    <location>
        <begin position="181"/>
        <end position="202"/>
    </location>
</feature>
<feature type="coiled-coil region" evidence="1">
    <location>
        <begin position="310"/>
        <end position="345"/>
    </location>
</feature>
<keyword evidence="2" id="KW-1133">Transmembrane helix</keyword>
<sequence>MKYTCFPPDIVSHLKGSFEISYTEVPSFERNYYNRGKMDSVEGLSKEFGIQAFVLGLTFVVRLFTLLLSNGYQFNTTKKVGYIKKVLALAWLRYLMIIIDQQKEVEYEIDPDSYFGRFYPTQDLTWYILLICGIMESMSLLDMFNNTQIPFLANSTEIVQRENGVVRYSNEEHEFIDNFNFFDMVALTLNALFLYFSLDLYFNQGFGSFYPEELRIYCCFEICLMTMSLLLKPYETVRFPKMVTMIIPVIVFSISIYKLIELFRLTNSDNSFILFIIEFILLIQGRGSIYLASFIMFFFVKSYVIIYLTHKEKADDLDQIEEEQRKIIEERRRMIEERLKKHEERQALMIHSRLDNSGGLQGFEGISLFKDISCVYTCIAEEFYRIKANGDIIKENLTEFVKLSTVQSVSFIKKQFFNF</sequence>
<dbReference type="Proteomes" id="UP001295684">
    <property type="component" value="Unassembled WGS sequence"/>
</dbReference>
<evidence type="ECO:0000256" key="2">
    <source>
        <dbReference type="SAM" id="Phobius"/>
    </source>
</evidence>
<reference evidence="3" key="1">
    <citation type="submission" date="2023-07" db="EMBL/GenBank/DDBJ databases">
        <authorList>
            <consortium name="AG Swart"/>
            <person name="Singh M."/>
            <person name="Singh A."/>
            <person name="Seah K."/>
            <person name="Emmerich C."/>
        </authorList>
    </citation>
    <scope>NUCLEOTIDE SEQUENCE</scope>
    <source>
        <strain evidence="3">DP1</strain>
    </source>
</reference>
<proteinExistence type="predicted"/>
<evidence type="ECO:0000313" key="4">
    <source>
        <dbReference type="Proteomes" id="UP001295684"/>
    </source>
</evidence>
<comment type="caution">
    <text evidence="3">The sequence shown here is derived from an EMBL/GenBank/DDBJ whole genome shotgun (WGS) entry which is preliminary data.</text>
</comment>
<keyword evidence="2" id="KW-0472">Membrane</keyword>
<evidence type="ECO:0000313" key="3">
    <source>
        <dbReference type="EMBL" id="CAI2371062.1"/>
    </source>
</evidence>
<name>A0AAD1UQA0_EUPCR</name>
<gene>
    <name evidence="3" type="ORF">ECRASSUSDP1_LOCUS12382</name>
</gene>